<gene>
    <name evidence="1" type="ORF">X777_04278</name>
</gene>
<accession>A0A026WK53</accession>
<keyword evidence="2" id="KW-1185">Reference proteome</keyword>
<reference evidence="1 2" key="1">
    <citation type="journal article" date="2014" name="Curr. Biol.">
        <title>The genome of the clonal raider ant Cerapachys biroi.</title>
        <authorList>
            <person name="Oxley P.R."/>
            <person name="Ji L."/>
            <person name="Fetter-Pruneda I."/>
            <person name="McKenzie S.K."/>
            <person name="Li C."/>
            <person name="Hu H."/>
            <person name="Zhang G."/>
            <person name="Kronauer D.J."/>
        </authorList>
    </citation>
    <scope>NUCLEOTIDE SEQUENCE [LARGE SCALE GENOMIC DNA]</scope>
</reference>
<evidence type="ECO:0000313" key="2">
    <source>
        <dbReference type="Proteomes" id="UP000053097"/>
    </source>
</evidence>
<proteinExistence type="predicted"/>
<dbReference type="AlphaFoldDB" id="A0A026WK53"/>
<evidence type="ECO:0000313" key="1">
    <source>
        <dbReference type="EMBL" id="EZA55484.1"/>
    </source>
</evidence>
<dbReference type="EMBL" id="KK107201">
    <property type="protein sequence ID" value="EZA55484.1"/>
    <property type="molecule type" value="Genomic_DNA"/>
</dbReference>
<protein>
    <submittedName>
        <fullName evidence="1">Uncharacterized protein</fullName>
    </submittedName>
</protein>
<sequence>MTGRPQTRLTLNVVANSGPGIAIVLFVFDVTPRGQAQLYHFTFHVDFDADNKYCDTISDEYPQDLLASFNK</sequence>
<name>A0A026WK53_OOCBI</name>
<dbReference type="Proteomes" id="UP000053097">
    <property type="component" value="Unassembled WGS sequence"/>
</dbReference>
<organism evidence="1 2">
    <name type="scientific">Ooceraea biroi</name>
    <name type="common">Clonal raider ant</name>
    <name type="synonym">Cerapachys biroi</name>
    <dbReference type="NCBI Taxonomy" id="2015173"/>
    <lineage>
        <taxon>Eukaryota</taxon>
        <taxon>Metazoa</taxon>
        <taxon>Ecdysozoa</taxon>
        <taxon>Arthropoda</taxon>
        <taxon>Hexapoda</taxon>
        <taxon>Insecta</taxon>
        <taxon>Pterygota</taxon>
        <taxon>Neoptera</taxon>
        <taxon>Endopterygota</taxon>
        <taxon>Hymenoptera</taxon>
        <taxon>Apocrita</taxon>
        <taxon>Aculeata</taxon>
        <taxon>Formicoidea</taxon>
        <taxon>Formicidae</taxon>
        <taxon>Dorylinae</taxon>
        <taxon>Ooceraea</taxon>
    </lineage>
</organism>